<evidence type="ECO:0000313" key="9">
    <source>
        <dbReference type="EMBL" id="QRL04254.1"/>
    </source>
</evidence>
<feature type="transmembrane region" description="Helical" evidence="7">
    <location>
        <begin position="505"/>
        <end position="525"/>
    </location>
</feature>
<keyword evidence="6 7" id="KW-0472">Membrane</keyword>
<feature type="transmembrane region" description="Helical" evidence="7">
    <location>
        <begin position="392"/>
        <end position="415"/>
    </location>
</feature>
<evidence type="ECO:0000256" key="4">
    <source>
        <dbReference type="ARBA" id="ARBA00022692"/>
    </source>
</evidence>
<feature type="transmembrane region" description="Helical" evidence="7">
    <location>
        <begin position="136"/>
        <end position="157"/>
    </location>
</feature>
<accession>A0AAQ0CHE3</accession>
<gene>
    <name evidence="9" type="ORF">JDS37_04655</name>
</gene>
<keyword evidence="3" id="KW-1003">Cell membrane</keyword>
<evidence type="ECO:0000259" key="8">
    <source>
        <dbReference type="PROSITE" id="PS50850"/>
    </source>
</evidence>
<feature type="transmembrane region" description="Helical" evidence="7">
    <location>
        <begin position="43"/>
        <end position="67"/>
    </location>
</feature>
<dbReference type="PROSITE" id="PS50850">
    <property type="entry name" value="MFS"/>
    <property type="match status" value="1"/>
</dbReference>
<feature type="transmembrane region" description="Helical" evidence="7">
    <location>
        <begin position="329"/>
        <end position="355"/>
    </location>
</feature>
<dbReference type="Gene3D" id="1.20.1720.10">
    <property type="entry name" value="Multidrug resistance protein D"/>
    <property type="match status" value="1"/>
</dbReference>
<dbReference type="InterPro" id="IPR036259">
    <property type="entry name" value="MFS_trans_sf"/>
</dbReference>
<comment type="subcellular location">
    <subcellularLocation>
        <location evidence="1">Cell membrane</location>
        <topology evidence="1">Multi-pass membrane protein</topology>
    </subcellularLocation>
</comment>
<proteinExistence type="predicted"/>
<keyword evidence="5 7" id="KW-1133">Transmembrane helix</keyword>
<feature type="transmembrane region" description="Helical" evidence="7">
    <location>
        <begin position="79"/>
        <end position="99"/>
    </location>
</feature>
<dbReference type="InterPro" id="IPR011701">
    <property type="entry name" value="MFS"/>
</dbReference>
<keyword evidence="2" id="KW-0813">Transport</keyword>
<dbReference type="SUPFAM" id="SSF103473">
    <property type="entry name" value="MFS general substrate transporter"/>
    <property type="match status" value="1"/>
</dbReference>
<feature type="domain" description="Major facilitator superfamily (MFS) profile" evidence="8">
    <location>
        <begin position="45"/>
        <end position="529"/>
    </location>
</feature>
<dbReference type="RefSeq" id="WP_146942714.1">
    <property type="nucleotide sequence ID" value="NZ_BJUL01000003.1"/>
</dbReference>
<evidence type="ECO:0000256" key="5">
    <source>
        <dbReference type="ARBA" id="ARBA00022989"/>
    </source>
</evidence>
<feature type="transmembrane region" description="Helical" evidence="7">
    <location>
        <begin position="111"/>
        <end position="130"/>
    </location>
</feature>
<dbReference type="Pfam" id="PF07690">
    <property type="entry name" value="MFS_1"/>
    <property type="match status" value="1"/>
</dbReference>
<evidence type="ECO:0000256" key="7">
    <source>
        <dbReference type="SAM" id="Phobius"/>
    </source>
</evidence>
<protein>
    <submittedName>
        <fullName evidence="9">MFS transporter</fullName>
    </submittedName>
</protein>
<evidence type="ECO:0000313" key="10">
    <source>
        <dbReference type="Proteomes" id="UP000663479"/>
    </source>
</evidence>
<feature type="transmembrane region" description="Helical" evidence="7">
    <location>
        <begin position="231"/>
        <end position="250"/>
    </location>
</feature>
<dbReference type="PRINTS" id="PR01036">
    <property type="entry name" value="TCRTETB"/>
</dbReference>
<reference evidence="9" key="1">
    <citation type="submission" date="2020-12" db="EMBL/GenBank/DDBJ databases">
        <title>Genome reconstruction of Halomonas venusta strain DSM 4743.</title>
        <authorList>
            <person name="Aguirre-Garrido J.F."/>
            <person name="Hernandez-Soto L.M."/>
            <person name="Martinez-Abarca F."/>
        </authorList>
    </citation>
    <scope>NUCLEOTIDE SEQUENCE</scope>
    <source>
        <strain evidence="9">4743</strain>
    </source>
</reference>
<evidence type="ECO:0000256" key="1">
    <source>
        <dbReference type="ARBA" id="ARBA00004651"/>
    </source>
</evidence>
<feature type="transmembrane region" description="Helical" evidence="7">
    <location>
        <begin position="197"/>
        <end position="219"/>
    </location>
</feature>
<dbReference type="AlphaFoldDB" id="A0AAQ0CHE3"/>
<feature type="transmembrane region" description="Helical" evidence="7">
    <location>
        <begin position="298"/>
        <end position="323"/>
    </location>
</feature>
<dbReference type="Proteomes" id="UP000663479">
    <property type="component" value="Chromosome"/>
</dbReference>
<evidence type="ECO:0000256" key="2">
    <source>
        <dbReference type="ARBA" id="ARBA00022448"/>
    </source>
</evidence>
<evidence type="ECO:0000256" key="6">
    <source>
        <dbReference type="ARBA" id="ARBA00023136"/>
    </source>
</evidence>
<name>A0AAQ0CHE3_9GAMM</name>
<feature type="transmembrane region" description="Helical" evidence="7">
    <location>
        <begin position="169"/>
        <end position="191"/>
    </location>
</feature>
<dbReference type="InterPro" id="IPR020846">
    <property type="entry name" value="MFS_dom"/>
</dbReference>
<dbReference type="PANTHER" id="PTHR42718">
    <property type="entry name" value="MAJOR FACILITATOR SUPERFAMILY MULTIDRUG TRANSPORTER MFSC"/>
    <property type="match status" value="1"/>
</dbReference>
<dbReference type="Gene3D" id="1.20.1250.20">
    <property type="entry name" value="MFS general substrate transporter like domains"/>
    <property type="match status" value="1"/>
</dbReference>
<dbReference type="EMBL" id="CP066539">
    <property type="protein sequence ID" value="QRL04254.1"/>
    <property type="molecule type" value="Genomic_DNA"/>
</dbReference>
<dbReference type="GO" id="GO:0022857">
    <property type="term" value="F:transmembrane transporter activity"/>
    <property type="evidence" value="ECO:0007669"/>
    <property type="project" value="InterPro"/>
</dbReference>
<feature type="transmembrane region" description="Helical" evidence="7">
    <location>
        <begin position="362"/>
        <end position="380"/>
    </location>
</feature>
<feature type="transmembrane region" description="Helical" evidence="7">
    <location>
        <begin position="436"/>
        <end position="455"/>
    </location>
</feature>
<evidence type="ECO:0000256" key="3">
    <source>
        <dbReference type="ARBA" id="ARBA00022475"/>
    </source>
</evidence>
<feature type="transmembrane region" description="Helical" evidence="7">
    <location>
        <begin position="256"/>
        <end position="277"/>
    </location>
</feature>
<organism evidence="9 10">
    <name type="scientific">Vreelandella venusta</name>
    <dbReference type="NCBI Taxonomy" id="44935"/>
    <lineage>
        <taxon>Bacteria</taxon>
        <taxon>Pseudomonadati</taxon>
        <taxon>Pseudomonadota</taxon>
        <taxon>Gammaproteobacteria</taxon>
        <taxon>Oceanospirillales</taxon>
        <taxon>Halomonadaceae</taxon>
        <taxon>Vreelandella</taxon>
    </lineage>
</organism>
<keyword evidence="4 7" id="KW-0812">Transmembrane</keyword>
<sequence>MSLSCDVHTLVNTDTGNTDTGNTDTGYTDTGGRPCNKAGIKEWAGLAVLALPTMLLGLDVTILYLALPALAVELQPSSTQALWIMDAYGFMIAGFLITMGTLGDRVGRRRLLMIGAFAFAVASVFAAYAPNAEWLIVARAALGIAGATLMPSTLALISNMFFDLRQRALAIGIWATMFALGMALGPVVGGLLLAPFWWGAAFLIAVPIVIVLLLTAPLLLPEYRNPQAGRLDILSVLLLLIAILPSIYAIKAFSKAGVTPLVLATLALGIVGTLLFMRRQKQLLDPLLDLKLFASKTFTAALVIMLLGLVGVAGMMLLVTQYLQLVAGYTSLIAGLWMGPPALMMVLAGILAPILARRIRPAFVIAVALILASIGCGFLARVDPLSVQVLQVVLGFSLVYLGLGTIAALGTDLVVGAAPAEKAGSASSMSEMVQELGVALGIALLGSLATLLYRVQIASAIPDEVPDDVSRALGESLWSATSVAERLPDGILEQAQSAFTQGMNAVAIVSGITILVLALLSVASLRHVQAVGEGEH</sequence>
<dbReference type="CDD" id="cd17321">
    <property type="entry name" value="MFS_MMR_MDR_like"/>
    <property type="match status" value="1"/>
</dbReference>
<dbReference type="PANTHER" id="PTHR42718:SF47">
    <property type="entry name" value="METHYL VIOLOGEN RESISTANCE PROTEIN SMVA"/>
    <property type="match status" value="1"/>
</dbReference>
<dbReference type="GO" id="GO:0005886">
    <property type="term" value="C:plasma membrane"/>
    <property type="evidence" value="ECO:0007669"/>
    <property type="project" value="UniProtKB-SubCell"/>
</dbReference>